<accession>A0A939IIN6</accession>
<dbReference type="InterPro" id="IPR052165">
    <property type="entry name" value="Membrane_assoc_protease"/>
</dbReference>
<dbReference type="InterPro" id="IPR012340">
    <property type="entry name" value="NA-bd_OB-fold"/>
</dbReference>
<reference evidence="7" key="1">
    <citation type="submission" date="2021-02" db="EMBL/GenBank/DDBJ databases">
        <title>Abyssanaerobacter marinus gen.nov., sp., nov, anaerobic bacterium isolated from the Onnuri vent field of Indian Ocean and suggestion of Mogibacteriaceae fam. nov., and proposal of reclassification of ambiguous this family's genus member.</title>
        <authorList>
            <person name="Kim Y.J."/>
            <person name="Yang J.-A."/>
        </authorList>
    </citation>
    <scope>NUCLEOTIDE SEQUENCE</scope>
    <source>
        <strain evidence="7">DSM 2634</strain>
    </source>
</reference>
<organism evidence="7 8">
    <name type="scientific">Clostridium aminobutyricum</name>
    <dbReference type="NCBI Taxonomy" id="33953"/>
    <lineage>
        <taxon>Bacteria</taxon>
        <taxon>Bacillati</taxon>
        <taxon>Bacillota</taxon>
        <taxon>Clostridia</taxon>
        <taxon>Eubacteriales</taxon>
        <taxon>Clostridiaceae</taxon>
        <taxon>Clostridium</taxon>
    </lineage>
</organism>
<evidence type="ECO:0000256" key="5">
    <source>
        <dbReference type="SAM" id="Phobius"/>
    </source>
</evidence>
<name>A0A939IIN6_CLOAM</name>
<keyword evidence="4 5" id="KW-0472">Membrane</keyword>
<dbReference type="PANTHER" id="PTHR33507:SF3">
    <property type="entry name" value="INNER MEMBRANE PROTEIN YBBJ"/>
    <property type="match status" value="1"/>
</dbReference>
<evidence type="ECO:0000256" key="1">
    <source>
        <dbReference type="ARBA" id="ARBA00004141"/>
    </source>
</evidence>
<comment type="subcellular location">
    <subcellularLocation>
        <location evidence="1">Membrane</location>
        <topology evidence="1">Multi-pass membrane protein</topology>
    </subcellularLocation>
</comment>
<feature type="domain" description="NfeD-like C-terminal" evidence="6">
    <location>
        <begin position="93"/>
        <end position="153"/>
    </location>
</feature>
<dbReference type="GO" id="GO:0005886">
    <property type="term" value="C:plasma membrane"/>
    <property type="evidence" value="ECO:0007669"/>
    <property type="project" value="TreeGrafter"/>
</dbReference>
<evidence type="ECO:0000313" key="7">
    <source>
        <dbReference type="EMBL" id="MBN7772738.1"/>
    </source>
</evidence>
<evidence type="ECO:0000259" key="6">
    <source>
        <dbReference type="Pfam" id="PF01957"/>
    </source>
</evidence>
<gene>
    <name evidence="7" type="ORF">JYB65_05125</name>
</gene>
<dbReference type="Pfam" id="PF01957">
    <property type="entry name" value="NfeD"/>
    <property type="match status" value="1"/>
</dbReference>
<feature type="transmembrane region" description="Helical" evidence="5">
    <location>
        <begin position="17"/>
        <end position="41"/>
    </location>
</feature>
<sequence>MTIVSIGDLITSFNPSIVWVILALIFAIIEAFTMGLTTIWFCGGAVVASLLAMVNAPIGVQVAMFLIVSFVLLYFTRPIAQKKLKVGSEKTNAEALIGKIGFVTQTIQPFSTGQVKLEGKEWTAIAEDRSITIEKGSKVVAVKIEGVKLVVVPEQ</sequence>
<keyword evidence="8" id="KW-1185">Reference proteome</keyword>
<dbReference type="SUPFAM" id="SSF141322">
    <property type="entry name" value="NfeD domain-like"/>
    <property type="match status" value="1"/>
</dbReference>
<keyword evidence="3 5" id="KW-1133">Transmembrane helix</keyword>
<evidence type="ECO:0000256" key="2">
    <source>
        <dbReference type="ARBA" id="ARBA00022692"/>
    </source>
</evidence>
<dbReference type="RefSeq" id="WP_206581515.1">
    <property type="nucleotide sequence ID" value="NZ_JAFJZZ010000001.1"/>
</dbReference>
<keyword evidence="2 5" id="KW-0812">Transmembrane</keyword>
<feature type="transmembrane region" description="Helical" evidence="5">
    <location>
        <begin position="47"/>
        <end position="75"/>
    </location>
</feature>
<dbReference type="Proteomes" id="UP000664545">
    <property type="component" value="Unassembled WGS sequence"/>
</dbReference>
<protein>
    <submittedName>
        <fullName evidence="7">NfeD family protein</fullName>
    </submittedName>
</protein>
<dbReference type="InterPro" id="IPR002810">
    <property type="entry name" value="NfeD-like_C"/>
</dbReference>
<comment type="caution">
    <text evidence="7">The sequence shown here is derived from an EMBL/GenBank/DDBJ whole genome shotgun (WGS) entry which is preliminary data.</text>
</comment>
<dbReference type="Gene3D" id="2.40.50.140">
    <property type="entry name" value="Nucleic acid-binding proteins"/>
    <property type="match status" value="1"/>
</dbReference>
<dbReference type="EMBL" id="JAFJZZ010000001">
    <property type="protein sequence ID" value="MBN7772738.1"/>
    <property type="molecule type" value="Genomic_DNA"/>
</dbReference>
<evidence type="ECO:0000313" key="8">
    <source>
        <dbReference type="Proteomes" id="UP000664545"/>
    </source>
</evidence>
<proteinExistence type="predicted"/>
<dbReference type="PANTHER" id="PTHR33507">
    <property type="entry name" value="INNER MEMBRANE PROTEIN YBBJ"/>
    <property type="match status" value="1"/>
</dbReference>
<evidence type="ECO:0000256" key="3">
    <source>
        <dbReference type="ARBA" id="ARBA00022989"/>
    </source>
</evidence>
<dbReference type="AlphaFoldDB" id="A0A939IIN6"/>
<evidence type="ECO:0000256" key="4">
    <source>
        <dbReference type="ARBA" id="ARBA00023136"/>
    </source>
</evidence>